<feature type="compositionally biased region" description="Low complexity" evidence="1">
    <location>
        <begin position="42"/>
        <end position="52"/>
    </location>
</feature>
<gene>
    <name evidence="2" type="ORF">niasHT_034416</name>
</gene>
<organism evidence="2 3">
    <name type="scientific">Heterodera trifolii</name>
    <dbReference type="NCBI Taxonomy" id="157864"/>
    <lineage>
        <taxon>Eukaryota</taxon>
        <taxon>Metazoa</taxon>
        <taxon>Ecdysozoa</taxon>
        <taxon>Nematoda</taxon>
        <taxon>Chromadorea</taxon>
        <taxon>Rhabditida</taxon>
        <taxon>Tylenchina</taxon>
        <taxon>Tylenchomorpha</taxon>
        <taxon>Tylenchoidea</taxon>
        <taxon>Heteroderidae</taxon>
        <taxon>Heteroderinae</taxon>
        <taxon>Heterodera</taxon>
    </lineage>
</organism>
<evidence type="ECO:0000256" key="1">
    <source>
        <dbReference type="SAM" id="MobiDB-lite"/>
    </source>
</evidence>
<dbReference type="AlphaFoldDB" id="A0ABD2HRG2"/>
<name>A0ABD2HRG2_9BILA</name>
<proteinExistence type="predicted"/>
<feature type="region of interest" description="Disordered" evidence="1">
    <location>
        <begin position="38"/>
        <end position="63"/>
    </location>
</feature>
<keyword evidence="3" id="KW-1185">Reference proteome</keyword>
<dbReference type="EMBL" id="JBICBT010001397">
    <property type="protein sequence ID" value="KAL3069186.1"/>
    <property type="molecule type" value="Genomic_DNA"/>
</dbReference>
<sequence>MLPFLAFCFAKKEPENILFNFDAIFERFAEFQHKQNNPMIASSSNNNRPNSNGATVEEHQQNGGEKIRYRATISPPGRYAVIAWDGILNEEDKECQQKFVLPTKSKEKLHLFTNALDATDQLAKCFKHFYMARSDANGQFELRHNLLAENAANDGIWCNIFSSADWLTKLWFGRGEKRQKIDDDDPLRIIQLQILPLNSKGKPIPSVNNSNNNTNTNNNANIVAAQTMRKYKAEELSNANGTNEEGQSAQNGGEGIDYHSADKRQKIVIDFINQWAKLSIEAESSFFLVAYLRFLVVEVEKISQKGNLSGRDSVVALMANYDAKIVVLMLKYSDALIMAFQRFRRLLLVGVFDANFLKEMLGMVNRMCSFFKKVPQKAKMYGNWPKFCENLDTSYAQFSKKRNKFVLNLFDRCLFGREICIDQQAFYYVEHLVFQVEWIASDKWSTSAQINGHDQNFLAQIGQILSISRANKIEDSQPPILSYFELNAPTLGRLNALFGRLCQNWQIFVAKFNDKNIKFNAWTKLCKKNVFKDFYQQK</sequence>
<reference evidence="2 3" key="1">
    <citation type="submission" date="2024-10" db="EMBL/GenBank/DDBJ databases">
        <authorList>
            <person name="Kim D."/>
        </authorList>
    </citation>
    <scope>NUCLEOTIDE SEQUENCE [LARGE SCALE GENOMIC DNA]</scope>
    <source>
        <strain evidence="2">BH-2024</strain>
    </source>
</reference>
<evidence type="ECO:0000313" key="3">
    <source>
        <dbReference type="Proteomes" id="UP001620626"/>
    </source>
</evidence>
<dbReference type="Proteomes" id="UP001620626">
    <property type="component" value="Unassembled WGS sequence"/>
</dbReference>
<comment type="caution">
    <text evidence="2">The sequence shown here is derived from an EMBL/GenBank/DDBJ whole genome shotgun (WGS) entry which is preliminary data.</text>
</comment>
<protein>
    <submittedName>
        <fullName evidence="2">Uncharacterized protein</fullName>
    </submittedName>
</protein>
<accession>A0ABD2HRG2</accession>
<evidence type="ECO:0000313" key="2">
    <source>
        <dbReference type="EMBL" id="KAL3069186.1"/>
    </source>
</evidence>